<evidence type="ECO:0000256" key="6">
    <source>
        <dbReference type="ARBA" id="ARBA00023239"/>
    </source>
</evidence>
<keyword evidence="5" id="KW-0865">Zymogen</keyword>
<keyword evidence="3" id="KW-0068">Autocatalytic cleavage</keyword>
<dbReference type="GO" id="GO:0005829">
    <property type="term" value="C:cytosol"/>
    <property type="evidence" value="ECO:0007669"/>
    <property type="project" value="TreeGrafter"/>
</dbReference>
<dbReference type="PANTHER" id="PTHR33866">
    <property type="entry name" value="S-ADENOSYLMETHIONINE DECARBOXYLASE PROENZYME"/>
    <property type="match status" value="1"/>
</dbReference>
<evidence type="ECO:0000256" key="7">
    <source>
        <dbReference type="ARBA" id="ARBA00023270"/>
    </source>
</evidence>
<keyword evidence="4" id="KW-0620">Polyamine biosynthesis</keyword>
<comment type="caution">
    <text evidence="9">The sequence shown here is derived from an EMBL/GenBank/DDBJ whole genome shotgun (WGS) entry which is preliminary data.</text>
</comment>
<dbReference type="SUPFAM" id="SSF56276">
    <property type="entry name" value="S-adenosylmethionine decarboxylase"/>
    <property type="match status" value="1"/>
</dbReference>
<name>A0A830GV43_9CREN</name>
<keyword evidence="10" id="KW-1185">Reference proteome</keyword>
<evidence type="ECO:0000256" key="2">
    <source>
        <dbReference type="ARBA" id="ARBA00022793"/>
    </source>
</evidence>
<evidence type="ECO:0000256" key="1">
    <source>
        <dbReference type="ARBA" id="ARBA00001928"/>
    </source>
</evidence>
<dbReference type="Pfam" id="PF02675">
    <property type="entry name" value="AdoMet_dc"/>
    <property type="match status" value="1"/>
</dbReference>
<dbReference type="Proteomes" id="UP000610960">
    <property type="component" value="Unassembled WGS sequence"/>
</dbReference>
<proteinExistence type="predicted"/>
<evidence type="ECO:0000256" key="8">
    <source>
        <dbReference type="ARBA" id="ARBA00023317"/>
    </source>
</evidence>
<accession>A0A830GV43</accession>
<evidence type="ECO:0000313" key="9">
    <source>
        <dbReference type="EMBL" id="GGP18846.1"/>
    </source>
</evidence>
<dbReference type="AlphaFoldDB" id="A0A830GV43"/>
<evidence type="ECO:0000256" key="3">
    <source>
        <dbReference type="ARBA" id="ARBA00022813"/>
    </source>
</evidence>
<dbReference type="InterPro" id="IPR003826">
    <property type="entry name" value="AdoMetDC_fam_prok"/>
</dbReference>
<dbReference type="InterPro" id="IPR017716">
    <property type="entry name" value="S-AdoMet_deCOase_pro-enz"/>
</dbReference>
<protein>
    <submittedName>
        <fullName evidence="9">Adenosylmethionine decarboxylase</fullName>
    </submittedName>
</protein>
<sequence>MFGEIWGVDPKVLQDEGYLRSLVIEAAEVANMHLAEVRSWRFGGGDKGGVSVIALVLESHIAIHTWPDHSYATIDVYTCGGHSLPWRAFDHLIGKLRPERFTKTIINRSSQ</sequence>
<dbReference type="EMBL" id="BMNL01000001">
    <property type="protein sequence ID" value="GGP18846.1"/>
    <property type="molecule type" value="Genomic_DNA"/>
</dbReference>
<dbReference type="Gene3D" id="3.60.90.10">
    <property type="entry name" value="S-adenosylmethionine decarboxylase"/>
    <property type="match status" value="1"/>
</dbReference>
<keyword evidence="6" id="KW-0456">Lyase</keyword>
<comment type="cofactor">
    <cofactor evidence="1">
        <name>pyruvate</name>
        <dbReference type="ChEBI" id="CHEBI:15361"/>
    </cofactor>
</comment>
<keyword evidence="2" id="KW-0210">Decarboxylase</keyword>
<dbReference type="PANTHER" id="PTHR33866:SF2">
    <property type="entry name" value="S-ADENOSYLMETHIONINE DECARBOXYLASE PROENZYME"/>
    <property type="match status" value="1"/>
</dbReference>
<evidence type="ECO:0000256" key="5">
    <source>
        <dbReference type="ARBA" id="ARBA00023145"/>
    </source>
</evidence>
<evidence type="ECO:0000256" key="4">
    <source>
        <dbReference type="ARBA" id="ARBA00023115"/>
    </source>
</evidence>
<keyword evidence="7" id="KW-0704">Schiff base</keyword>
<keyword evidence="8" id="KW-0670">Pyruvate</keyword>
<reference evidence="9" key="2">
    <citation type="submission" date="2020-09" db="EMBL/GenBank/DDBJ databases">
        <authorList>
            <person name="Sun Q."/>
            <person name="Ohkuma M."/>
        </authorList>
    </citation>
    <scope>NUCLEOTIDE SEQUENCE</scope>
    <source>
        <strain evidence="9">JCM 10088</strain>
    </source>
</reference>
<dbReference type="GO" id="GO:0004014">
    <property type="term" value="F:adenosylmethionine decarboxylase activity"/>
    <property type="evidence" value="ECO:0007669"/>
    <property type="project" value="InterPro"/>
</dbReference>
<dbReference type="GO" id="GO:0008295">
    <property type="term" value="P:spermidine biosynthetic process"/>
    <property type="evidence" value="ECO:0007669"/>
    <property type="project" value="InterPro"/>
</dbReference>
<gene>
    <name evidence="9" type="ORF">GCM10007981_00130</name>
</gene>
<dbReference type="InterPro" id="IPR016067">
    <property type="entry name" value="S-AdoMet_deCO2ase_core"/>
</dbReference>
<evidence type="ECO:0000313" key="10">
    <source>
        <dbReference type="Proteomes" id="UP000610960"/>
    </source>
</evidence>
<reference evidence="9" key="1">
    <citation type="journal article" date="2014" name="Int. J. Syst. Evol. Microbiol.">
        <title>Complete genome sequence of Corynebacterium casei LMG S-19264T (=DSM 44701T), isolated from a smear-ripened cheese.</title>
        <authorList>
            <consortium name="US DOE Joint Genome Institute (JGI-PGF)"/>
            <person name="Walter F."/>
            <person name="Albersmeier A."/>
            <person name="Kalinowski J."/>
            <person name="Ruckert C."/>
        </authorList>
    </citation>
    <scope>NUCLEOTIDE SEQUENCE</scope>
    <source>
        <strain evidence="9">JCM 10088</strain>
    </source>
</reference>
<organism evidence="9 10">
    <name type="scientific">Thermocladium modestius</name>
    <dbReference type="NCBI Taxonomy" id="62609"/>
    <lineage>
        <taxon>Archaea</taxon>
        <taxon>Thermoproteota</taxon>
        <taxon>Thermoprotei</taxon>
        <taxon>Thermoproteales</taxon>
        <taxon>Thermoproteaceae</taxon>
        <taxon>Thermocladium</taxon>
    </lineage>
</organism>
<dbReference type="NCBIfam" id="TIGR03330">
    <property type="entry name" value="SAM_DCase_Bsu"/>
    <property type="match status" value="1"/>
</dbReference>